<keyword evidence="2" id="KW-1185">Reference proteome</keyword>
<organism evidence="1 2">
    <name type="scientific">Thelephora ganbajun</name>
    <name type="common">Ganba fungus</name>
    <dbReference type="NCBI Taxonomy" id="370292"/>
    <lineage>
        <taxon>Eukaryota</taxon>
        <taxon>Fungi</taxon>
        <taxon>Dikarya</taxon>
        <taxon>Basidiomycota</taxon>
        <taxon>Agaricomycotina</taxon>
        <taxon>Agaricomycetes</taxon>
        <taxon>Thelephorales</taxon>
        <taxon>Thelephoraceae</taxon>
        <taxon>Thelephora</taxon>
    </lineage>
</organism>
<evidence type="ECO:0000313" key="2">
    <source>
        <dbReference type="Proteomes" id="UP000886501"/>
    </source>
</evidence>
<protein>
    <submittedName>
        <fullName evidence="1">Kinase-like protein</fullName>
    </submittedName>
</protein>
<dbReference type="Proteomes" id="UP000886501">
    <property type="component" value="Unassembled WGS sequence"/>
</dbReference>
<sequence length="378" mass="42319">MLDSVPSLRTQCLSALCRICGRQGLLPRSVQIPLCFNQADMPLYEGGFANVWKGQHQEREVAVKVLKVYLTSDFEKITRRFCREVMAWKGLCHPNVLPLLGVTMGDRRFAMASEWMANGNINEFVKARGDANRLELLADVARGLVYMHGEGIIHGDLKGANILIDRNGHACLADFGLVTIVSDPVCPTTSISSTNAGTIRWMSPELLDPDQFGLKDGRPTKESDCYALGMVIYEVLNGQPPFASYKDLLVLGKVIDGERPGRPDGVKGAWFTDGLWGMLERCWSPQPKYRLSIEAVLGQLRRASTTWQPLPPGVEDDVETDDDELFFTVSPYCMFLHSVSDLMLTTKHSVQRGKQPDRLITDPQFCREVTLLVEQVRW</sequence>
<name>A0ACB6YYF9_THEGA</name>
<reference evidence="1" key="2">
    <citation type="journal article" date="2020" name="Nat. Commun.">
        <title>Large-scale genome sequencing of mycorrhizal fungi provides insights into the early evolution of symbiotic traits.</title>
        <authorList>
            <person name="Miyauchi S."/>
            <person name="Kiss E."/>
            <person name="Kuo A."/>
            <person name="Drula E."/>
            <person name="Kohler A."/>
            <person name="Sanchez-Garcia M."/>
            <person name="Morin E."/>
            <person name="Andreopoulos B."/>
            <person name="Barry K.W."/>
            <person name="Bonito G."/>
            <person name="Buee M."/>
            <person name="Carver A."/>
            <person name="Chen C."/>
            <person name="Cichocki N."/>
            <person name="Clum A."/>
            <person name="Culley D."/>
            <person name="Crous P.W."/>
            <person name="Fauchery L."/>
            <person name="Girlanda M."/>
            <person name="Hayes R.D."/>
            <person name="Keri Z."/>
            <person name="LaButti K."/>
            <person name="Lipzen A."/>
            <person name="Lombard V."/>
            <person name="Magnuson J."/>
            <person name="Maillard F."/>
            <person name="Murat C."/>
            <person name="Nolan M."/>
            <person name="Ohm R.A."/>
            <person name="Pangilinan J."/>
            <person name="Pereira M.F."/>
            <person name="Perotto S."/>
            <person name="Peter M."/>
            <person name="Pfister S."/>
            <person name="Riley R."/>
            <person name="Sitrit Y."/>
            <person name="Stielow J.B."/>
            <person name="Szollosi G."/>
            <person name="Zifcakova L."/>
            <person name="Stursova M."/>
            <person name="Spatafora J.W."/>
            <person name="Tedersoo L."/>
            <person name="Vaario L.M."/>
            <person name="Yamada A."/>
            <person name="Yan M."/>
            <person name="Wang P."/>
            <person name="Xu J."/>
            <person name="Bruns T."/>
            <person name="Baldrian P."/>
            <person name="Vilgalys R."/>
            <person name="Dunand C."/>
            <person name="Henrissat B."/>
            <person name="Grigoriev I.V."/>
            <person name="Hibbett D."/>
            <person name="Nagy L.G."/>
            <person name="Martin F.M."/>
        </authorList>
    </citation>
    <scope>NUCLEOTIDE SEQUENCE</scope>
    <source>
        <strain evidence="1">P2</strain>
    </source>
</reference>
<evidence type="ECO:0000313" key="1">
    <source>
        <dbReference type="EMBL" id="KAF9642299.1"/>
    </source>
</evidence>
<proteinExistence type="predicted"/>
<reference evidence="1" key="1">
    <citation type="submission" date="2019-10" db="EMBL/GenBank/DDBJ databases">
        <authorList>
            <consortium name="DOE Joint Genome Institute"/>
            <person name="Kuo A."/>
            <person name="Miyauchi S."/>
            <person name="Kiss E."/>
            <person name="Drula E."/>
            <person name="Kohler A."/>
            <person name="Sanchez-Garcia M."/>
            <person name="Andreopoulos B."/>
            <person name="Barry K.W."/>
            <person name="Bonito G."/>
            <person name="Buee M."/>
            <person name="Carver A."/>
            <person name="Chen C."/>
            <person name="Cichocki N."/>
            <person name="Clum A."/>
            <person name="Culley D."/>
            <person name="Crous P.W."/>
            <person name="Fauchery L."/>
            <person name="Girlanda M."/>
            <person name="Hayes R."/>
            <person name="Keri Z."/>
            <person name="Labutti K."/>
            <person name="Lipzen A."/>
            <person name="Lombard V."/>
            <person name="Magnuson J."/>
            <person name="Maillard F."/>
            <person name="Morin E."/>
            <person name="Murat C."/>
            <person name="Nolan M."/>
            <person name="Ohm R."/>
            <person name="Pangilinan J."/>
            <person name="Pereira M."/>
            <person name="Perotto S."/>
            <person name="Peter M."/>
            <person name="Riley R."/>
            <person name="Sitrit Y."/>
            <person name="Stielow B."/>
            <person name="Szollosi G."/>
            <person name="Zifcakova L."/>
            <person name="Stursova M."/>
            <person name="Spatafora J.W."/>
            <person name="Tedersoo L."/>
            <person name="Vaario L.-M."/>
            <person name="Yamada A."/>
            <person name="Yan M."/>
            <person name="Wang P."/>
            <person name="Xu J."/>
            <person name="Bruns T."/>
            <person name="Baldrian P."/>
            <person name="Vilgalys R."/>
            <person name="Henrissat B."/>
            <person name="Grigoriev I.V."/>
            <person name="Hibbett D."/>
            <person name="Nagy L.G."/>
            <person name="Martin F.M."/>
        </authorList>
    </citation>
    <scope>NUCLEOTIDE SEQUENCE</scope>
    <source>
        <strain evidence="1">P2</strain>
    </source>
</reference>
<gene>
    <name evidence="1" type="ORF">BDM02DRAFT_3105831</name>
</gene>
<comment type="caution">
    <text evidence="1">The sequence shown here is derived from an EMBL/GenBank/DDBJ whole genome shotgun (WGS) entry which is preliminary data.</text>
</comment>
<accession>A0ACB6YYF9</accession>
<dbReference type="EMBL" id="MU118551">
    <property type="protein sequence ID" value="KAF9642299.1"/>
    <property type="molecule type" value="Genomic_DNA"/>
</dbReference>